<dbReference type="OrthoDB" id="4421226at2"/>
<keyword evidence="2" id="KW-1185">Reference proteome</keyword>
<dbReference type="EMBL" id="CP026948">
    <property type="protein sequence ID" value="AWB84363.1"/>
    <property type="molecule type" value="Genomic_DNA"/>
</dbReference>
<accession>A0A2S0WF06</accession>
<organism evidence="1 2">
    <name type="scientific">Corynebacterium liangguodongii</name>
    <dbReference type="NCBI Taxonomy" id="2079535"/>
    <lineage>
        <taxon>Bacteria</taxon>
        <taxon>Bacillati</taxon>
        <taxon>Actinomycetota</taxon>
        <taxon>Actinomycetes</taxon>
        <taxon>Mycobacteriales</taxon>
        <taxon>Corynebacteriaceae</taxon>
        <taxon>Corynebacterium</taxon>
    </lineage>
</organism>
<sequence>MNSVVSATTGAVHGEAARVSRRDRFLDAAHGLLAQAHGEFGRGEFDLALESAYRAALRVAGAVNAESPVIQRRKRLPTSAWDRLALTSQQGEAWAGRFARFSRLRGRVASGIETRPSPLVVAELLDLAAQFLDEAVPGANVQGMVA</sequence>
<dbReference type="AlphaFoldDB" id="A0A2S0WF06"/>
<protein>
    <submittedName>
        <fullName evidence="1">Uncharacterized protein</fullName>
    </submittedName>
</protein>
<dbReference type="InterPro" id="IPR040891">
    <property type="entry name" value="HEPN_SAV_6107"/>
</dbReference>
<name>A0A2S0WF06_9CORY</name>
<gene>
    <name evidence="1" type="ORF">C3E79_07600</name>
</gene>
<dbReference type="Proteomes" id="UP000244754">
    <property type="component" value="Chromosome"/>
</dbReference>
<proteinExistence type="predicted"/>
<evidence type="ECO:0000313" key="2">
    <source>
        <dbReference type="Proteomes" id="UP000244754"/>
    </source>
</evidence>
<dbReference type="Pfam" id="PF18726">
    <property type="entry name" value="HEPN_SAV_6107"/>
    <property type="match status" value="1"/>
</dbReference>
<evidence type="ECO:0000313" key="1">
    <source>
        <dbReference type="EMBL" id="AWB84363.1"/>
    </source>
</evidence>
<reference evidence="2" key="1">
    <citation type="submission" date="2018-01" db="EMBL/GenBank/DDBJ databases">
        <authorList>
            <person name="Li J."/>
        </authorList>
    </citation>
    <scope>NUCLEOTIDE SEQUENCE [LARGE SCALE GENOMIC DNA]</scope>
    <source>
        <strain evidence="2">2184</strain>
    </source>
</reference>
<dbReference type="KEGG" id="clia:C3E79_07600"/>
<dbReference type="RefSeq" id="WP_108404372.1">
    <property type="nucleotide sequence ID" value="NZ_CP026948.1"/>
</dbReference>